<dbReference type="EMBL" id="JAEHFY010000002">
    <property type="protein sequence ID" value="MBK0381652.1"/>
    <property type="molecule type" value="Genomic_DNA"/>
</dbReference>
<organism evidence="3 4">
    <name type="scientific">Pedobacter segetis</name>
    <dbReference type="NCBI Taxonomy" id="2793069"/>
    <lineage>
        <taxon>Bacteria</taxon>
        <taxon>Pseudomonadati</taxon>
        <taxon>Bacteroidota</taxon>
        <taxon>Sphingobacteriia</taxon>
        <taxon>Sphingobacteriales</taxon>
        <taxon>Sphingobacteriaceae</taxon>
        <taxon>Pedobacter</taxon>
    </lineage>
</organism>
<dbReference type="CDD" id="cd03811">
    <property type="entry name" value="GT4_GT28_WabH-like"/>
    <property type="match status" value="1"/>
</dbReference>
<dbReference type="PANTHER" id="PTHR45947">
    <property type="entry name" value="SULFOQUINOVOSYL TRANSFERASE SQD2"/>
    <property type="match status" value="1"/>
</dbReference>
<dbReference type="InterPro" id="IPR028098">
    <property type="entry name" value="Glyco_trans_4-like_N"/>
</dbReference>
<dbReference type="Gene3D" id="3.40.50.2000">
    <property type="entry name" value="Glycogen Phosphorylase B"/>
    <property type="match status" value="2"/>
</dbReference>
<feature type="domain" description="Glycosyltransferase subfamily 4-like N-terminal" evidence="2">
    <location>
        <begin position="12"/>
        <end position="151"/>
    </location>
</feature>
<dbReference type="Pfam" id="PF13439">
    <property type="entry name" value="Glyco_transf_4"/>
    <property type="match status" value="1"/>
</dbReference>
<evidence type="ECO:0000313" key="3">
    <source>
        <dbReference type="EMBL" id="MBK0381652.1"/>
    </source>
</evidence>
<evidence type="ECO:0000259" key="1">
    <source>
        <dbReference type="Pfam" id="PF00534"/>
    </source>
</evidence>
<evidence type="ECO:0000259" key="2">
    <source>
        <dbReference type="Pfam" id="PF13439"/>
    </source>
</evidence>
<evidence type="ECO:0000313" key="4">
    <source>
        <dbReference type="Proteomes" id="UP000660024"/>
    </source>
</evidence>
<dbReference type="Pfam" id="PF00534">
    <property type="entry name" value="Glycos_transf_1"/>
    <property type="match status" value="1"/>
</dbReference>
<gene>
    <name evidence="3" type="ORF">I5M32_01650</name>
</gene>
<sequence length="350" mass="40074">MKVCHISFSFLIGGIENMLVDILEEQSKHIDTTLIVINDHYDKKILNRISNKVKIILINRPEGSKNPYYLSKLWLTLYRINPSVIHCHTPNIIDILFPFKSRCIYTAHTTGVATENLHNYKKLFSISKAVEHDLMDRGGLTSEMIYNGIDFTLFKTKKNYKVKPDEQFKLVQISRLLHEQKGQDILLEAMFTIVHKLGIKNIHLDIIGDGPSESYLKNLCEELKLQDQVSFLGPKDRSWIYESLINYHALVQPSRFEGFGITVIEAIATGIPVISSNIEGPLEVLQNVDSAYIFDINNVNDLVSDIRQVVSDYQDNEIEKKCLQGLKVTEGKFKVKDTAINYLKAYKQLI</sequence>
<dbReference type="Proteomes" id="UP000660024">
    <property type="component" value="Unassembled WGS sequence"/>
</dbReference>
<protein>
    <submittedName>
        <fullName evidence="3">Glycosyltransferase</fullName>
    </submittedName>
</protein>
<keyword evidence="4" id="KW-1185">Reference proteome</keyword>
<dbReference type="SUPFAM" id="SSF53756">
    <property type="entry name" value="UDP-Glycosyltransferase/glycogen phosphorylase"/>
    <property type="match status" value="1"/>
</dbReference>
<feature type="domain" description="Glycosyl transferase family 1" evidence="1">
    <location>
        <begin position="157"/>
        <end position="315"/>
    </location>
</feature>
<accession>A0ABS1BFK6</accession>
<dbReference type="InterPro" id="IPR050194">
    <property type="entry name" value="Glycosyltransferase_grp1"/>
</dbReference>
<name>A0ABS1BFK6_9SPHI</name>
<comment type="caution">
    <text evidence="3">The sequence shown here is derived from an EMBL/GenBank/DDBJ whole genome shotgun (WGS) entry which is preliminary data.</text>
</comment>
<dbReference type="InterPro" id="IPR001296">
    <property type="entry name" value="Glyco_trans_1"/>
</dbReference>
<dbReference type="PANTHER" id="PTHR45947:SF3">
    <property type="entry name" value="SULFOQUINOVOSYL TRANSFERASE SQD2"/>
    <property type="match status" value="1"/>
</dbReference>
<proteinExistence type="predicted"/>
<dbReference type="RefSeq" id="WP_200584400.1">
    <property type="nucleotide sequence ID" value="NZ_JAEHFY010000002.1"/>
</dbReference>
<reference evidence="3 4" key="1">
    <citation type="submission" date="2020-12" db="EMBL/GenBank/DDBJ databases">
        <title>Bacterial novel species Pedobacter sp. SD-b isolated from soil.</title>
        <authorList>
            <person name="Jung H.-Y."/>
        </authorList>
    </citation>
    <scope>NUCLEOTIDE SEQUENCE [LARGE SCALE GENOMIC DNA]</scope>
    <source>
        <strain evidence="3 4">SD-b</strain>
    </source>
</reference>